<protein>
    <recommendedName>
        <fullName evidence="1">Putative membrane protein insertion efficiency factor</fullName>
    </recommendedName>
</protein>
<dbReference type="Proteomes" id="UP000277256">
    <property type="component" value="Unassembled WGS sequence"/>
</dbReference>
<dbReference type="SMART" id="SM01234">
    <property type="entry name" value="Haemolytic"/>
    <property type="match status" value="1"/>
</dbReference>
<proteinExistence type="inferred from homology"/>
<keyword evidence="3" id="KW-1185">Reference proteome</keyword>
<comment type="subcellular location">
    <subcellularLocation>
        <location evidence="1">Cell membrane</location>
        <topology evidence="1">Peripheral membrane protein</topology>
        <orientation evidence="1">Cytoplasmic side</orientation>
    </subcellularLocation>
</comment>
<dbReference type="NCBIfam" id="TIGR00278">
    <property type="entry name" value="membrane protein insertion efficiency factor YidD"/>
    <property type="match status" value="1"/>
</dbReference>
<dbReference type="PANTHER" id="PTHR33383:SF1">
    <property type="entry name" value="MEMBRANE PROTEIN INSERTION EFFICIENCY FACTOR-RELATED"/>
    <property type="match status" value="1"/>
</dbReference>
<dbReference type="PANTHER" id="PTHR33383">
    <property type="entry name" value="MEMBRANE PROTEIN INSERTION EFFICIENCY FACTOR-RELATED"/>
    <property type="match status" value="1"/>
</dbReference>
<gene>
    <name evidence="2" type="primary">yidD</name>
    <name evidence="2" type="ORF">EIW28_22735</name>
</gene>
<evidence type="ECO:0000313" key="2">
    <source>
        <dbReference type="EMBL" id="RRR96147.1"/>
    </source>
</evidence>
<comment type="function">
    <text evidence="1">Could be involved in insertion of integral membrane proteins into the membrane.</text>
</comment>
<comment type="caution">
    <text evidence="2">The sequence shown here is derived from an EMBL/GenBank/DDBJ whole genome shotgun (WGS) entry which is preliminary data.</text>
</comment>
<comment type="similarity">
    <text evidence="1">Belongs to the UPF0161 family.</text>
</comment>
<dbReference type="InterPro" id="IPR002696">
    <property type="entry name" value="Membr_insert_effic_factor_YidD"/>
</dbReference>
<evidence type="ECO:0000256" key="1">
    <source>
        <dbReference type="HAMAP-Rule" id="MF_00386"/>
    </source>
</evidence>
<keyword evidence="1" id="KW-1003">Cell membrane</keyword>
<accession>A0A426US52</accession>
<dbReference type="OrthoDB" id="9801753at2"/>
<evidence type="ECO:0000313" key="3">
    <source>
        <dbReference type="Proteomes" id="UP000277256"/>
    </source>
</evidence>
<dbReference type="AlphaFoldDB" id="A0A426US52"/>
<keyword evidence="1" id="KW-0472">Membrane</keyword>
<dbReference type="Pfam" id="PF01809">
    <property type="entry name" value="YidD"/>
    <property type="match status" value="1"/>
</dbReference>
<dbReference type="HAMAP" id="MF_00386">
    <property type="entry name" value="UPF0161_YidD"/>
    <property type="match status" value="1"/>
</dbReference>
<organism evidence="2 3">
    <name type="scientific">Glycomyces terrestris</name>
    <dbReference type="NCBI Taxonomy" id="2493553"/>
    <lineage>
        <taxon>Bacteria</taxon>
        <taxon>Bacillati</taxon>
        <taxon>Actinomycetota</taxon>
        <taxon>Actinomycetes</taxon>
        <taxon>Glycomycetales</taxon>
        <taxon>Glycomycetaceae</taxon>
        <taxon>Glycomyces</taxon>
    </lineage>
</organism>
<dbReference type="GO" id="GO:0005886">
    <property type="term" value="C:plasma membrane"/>
    <property type="evidence" value="ECO:0007669"/>
    <property type="project" value="UniProtKB-SubCell"/>
</dbReference>
<sequence>MRPPESSPIGFGCLRPRDRVRHPDGSGCLSSESSLSSRSGLRCRTGAAASSLRACRTVGVECSGCVSLYQPGCSTGCGEPLAASCDPGGPCNFCAAACGGTTDPGPFHSFALGALGFGRLTPERLERARARKREGPRRFGLRAIAWYRRHLSPRVQVQCRFTPSCSGYGYRAVSRYGLWTGGRLALARILRCRPGVTRGTRDPVPGR</sequence>
<dbReference type="EMBL" id="RSEB01000008">
    <property type="protein sequence ID" value="RRR96147.1"/>
    <property type="molecule type" value="Genomic_DNA"/>
</dbReference>
<reference evidence="2 3" key="1">
    <citation type="submission" date="2018-12" db="EMBL/GenBank/DDBJ databases">
        <title>Glycomyces sp. YIM 121974 draft genome.</title>
        <authorList>
            <person name="Li Q."/>
        </authorList>
    </citation>
    <scope>NUCLEOTIDE SEQUENCE [LARGE SCALE GENOMIC DNA]</scope>
    <source>
        <strain evidence="2 3">YIM 121974</strain>
    </source>
</reference>
<name>A0A426US52_9ACTN</name>